<feature type="region of interest" description="Disordered" evidence="1">
    <location>
        <begin position="1"/>
        <end position="48"/>
    </location>
</feature>
<protein>
    <submittedName>
        <fullName evidence="2">Uncharacterized protein</fullName>
    </submittedName>
</protein>
<evidence type="ECO:0000313" key="3">
    <source>
        <dbReference type="Proteomes" id="UP000078560"/>
    </source>
</evidence>
<proteinExistence type="predicted"/>
<dbReference type="AlphaFoldDB" id="A0A1A8WTB0"/>
<dbReference type="Proteomes" id="UP000078560">
    <property type="component" value="Unassembled WGS sequence"/>
</dbReference>
<feature type="non-terminal residue" evidence="2">
    <location>
        <position position="48"/>
    </location>
</feature>
<sequence>MKSKEGSDLNNSNSIAINEKEQEETPNNKNPNSLPLHKLYQPIYKEDY</sequence>
<evidence type="ECO:0000313" key="2">
    <source>
        <dbReference type="EMBL" id="SBS95559.1"/>
    </source>
</evidence>
<dbReference type="EMBL" id="FLQU01002088">
    <property type="protein sequence ID" value="SBS95559.1"/>
    <property type="molecule type" value="Genomic_DNA"/>
</dbReference>
<evidence type="ECO:0000256" key="1">
    <source>
        <dbReference type="SAM" id="MobiDB-lite"/>
    </source>
</evidence>
<name>A0A1A8WTB0_PLAOA</name>
<gene>
    <name evidence="2" type="ORF">POVCU2_0096720</name>
</gene>
<accession>A0A1A8WTB0</accession>
<organism evidence="2 3">
    <name type="scientific">Plasmodium ovale curtisi</name>
    <dbReference type="NCBI Taxonomy" id="864141"/>
    <lineage>
        <taxon>Eukaryota</taxon>
        <taxon>Sar</taxon>
        <taxon>Alveolata</taxon>
        <taxon>Apicomplexa</taxon>
        <taxon>Aconoidasida</taxon>
        <taxon>Haemosporida</taxon>
        <taxon>Plasmodiidae</taxon>
        <taxon>Plasmodium</taxon>
        <taxon>Plasmodium (Plasmodium)</taxon>
    </lineage>
</organism>
<reference evidence="3" key="1">
    <citation type="submission" date="2016-05" db="EMBL/GenBank/DDBJ databases">
        <authorList>
            <person name="Naeem Raeece"/>
        </authorList>
    </citation>
    <scope>NUCLEOTIDE SEQUENCE [LARGE SCALE GENOMIC DNA]</scope>
</reference>